<feature type="transmembrane region" description="Helical" evidence="8">
    <location>
        <begin position="312"/>
        <end position="331"/>
    </location>
</feature>
<evidence type="ECO:0000256" key="7">
    <source>
        <dbReference type="ARBA" id="ARBA00023136"/>
    </source>
</evidence>
<keyword evidence="5 8" id="KW-0812">Transmembrane</keyword>
<evidence type="ECO:0000313" key="10">
    <source>
        <dbReference type="Proteomes" id="UP000009011"/>
    </source>
</evidence>
<evidence type="ECO:0000256" key="4">
    <source>
        <dbReference type="ARBA" id="ARBA00022475"/>
    </source>
</evidence>
<dbReference type="GO" id="GO:0005886">
    <property type="term" value="C:plasma membrane"/>
    <property type="evidence" value="ECO:0007669"/>
    <property type="project" value="UniProtKB-SubCell"/>
</dbReference>
<organism evidence="9 10">
    <name type="scientific">Melioribacter roseus (strain DSM 23840 / JCM 17771 / VKM B-2668 / P3M-2)</name>
    <dbReference type="NCBI Taxonomy" id="1191523"/>
    <lineage>
        <taxon>Bacteria</taxon>
        <taxon>Pseudomonadati</taxon>
        <taxon>Ignavibacteriota</taxon>
        <taxon>Ignavibacteria</taxon>
        <taxon>Ignavibacteriales</taxon>
        <taxon>Melioribacteraceae</taxon>
        <taxon>Melioribacter</taxon>
    </lineage>
</organism>
<feature type="transmembrane region" description="Helical" evidence="8">
    <location>
        <begin position="183"/>
        <end position="203"/>
    </location>
</feature>
<dbReference type="PANTHER" id="PTHR30330:SF3">
    <property type="entry name" value="TRANSCRIPTIONAL REGULATOR, LRP FAMILY"/>
    <property type="match status" value="1"/>
</dbReference>
<feature type="transmembrane region" description="Helical" evidence="8">
    <location>
        <begin position="464"/>
        <end position="482"/>
    </location>
</feature>
<feature type="transmembrane region" description="Helical" evidence="8">
    <location>
        <begin position="7"/>
        <end position="27"/>
    </location>
</feature>
<dbReference type="InterPro" id="IPR001463">
    <property type="entry name" value="Na/Ala_symport"/>
</dbReference>
<sequence>MKKSTAGLIGIAIIFTVLIIGGVPFFNSVWTFPGNFESIKNFPSPDVPLGSIPLMLIALLGTGIFITIKLKFPQIRYFWHGIKVTAGIYDDPKDSGDLNHFRALSTAISATVGIGNIAGVATAIYYGGPGALFWMWVTGIFGTALKFSEVSLAHKYREILPDGSIAGGPMYTIEKGLGPKWKWLAIMFACFAVICSFATGNAIQAFTLSDQVYSEVTQIVGTNNFWTIKHQIFTGFAVSWQQVINGLILSSIVALVIIGGIKRIGRVTSILSPFMAVFYIIAALAIIIANIGSFIPSIELIIEMAFNPPAKIAGAAGGTFLVMLNTVLWGIKRGLYSNESGQGSAPIAHSAAKTKYGVREGTVALLEPYIDTLTICTLTGLVIIITGAWYHTEFYKLRIDPNYTDQIYNASILTSYAFKIGLSWLFDYGDKIVTLAVLLFATSTIISWSYYGDRATFYLFGDRAILPYKWVFVLFVFIGSIAELEAVWAFGDAALGFMTAPNLLSIILLSGVLKKDVREYFSMNHIPYKKLKKDGKD</sequence>
<reference evidence="9 10" key="1">
    <citation type="journal article" date="2013" name="PLoS ONE">
        <title>Genomic analysis of Melioribacter roseus, facultatively anaerobic organotrophic bacterium representing a novel deep lineage within Bacteriodetes/Chlorobi group.</title>
        <authorList>
            <person name="Kadnikov V.V."/>
            <person name="Mardanov A.V."/>
            <person name="Podosokorskaya O.A."/>
            <person name="Gavrilov S.N."/>
            <person name="Kublanov I.V."/>
            <person name="Beletsky A.V."/>
            <person name="Bonch-Osmolovskaya E.A."/>
            <person name="Ravin N.V."/>
        </authorList>
    </citation>
    <scope>NUCLEOTIDE SEQUENCE [LARGE SCALE GENOMIC DNA]</scope>
    <source>
        <strain evidence="10">JCM 17771 / P3M-2</strain>
    </source>
</reference>
<keyword evidence="4 8" id="KW-1003">Cell membrane</keyword>
<feature type="transmembrane region" description="Helical" evidence="8">
    <location>
        <begin position="369"/>
        <end position="390"/>
    </location>
</feature>
<evidence type="ECO:0000256" key="2">
    <source>
        <dbReference type="ARBA" id="ARBA00009261"/>
    </source>
</evidence>
<dbReference type="PANTHER" id="PTHR30330">
    <property type="entry name" value="AGSS FAMILY TRANSPORTER, SODIUM-ALANINE"/>
    <property type="match status" value="1"/>
</dbReference>
<keyword evidence="10" id="KW-1185">Reference proteome</keyword>
<dbReference type="Gene3D" id="1.20.1740.10">
    <property type="entry name" value="Amino acid/polyamine transporter I"/>
    <property type="match status" value="1"/>
</dbReference>
<keyword evidence="8" id="KW-0769">Symport</keyword>
<dbReference type="NCBIfam" id="TIGR00835">
    <property type="entry name" value="agcS"/>
    <property type="match status" value="1"/>
</dbReference>
<evidence type="ECO:0000256" key="6">
    <source>
        <dbReference type="ARBA" id="ARBA00022989"/>
    </source>
</evidence>
<evidence type="ECO:0000256" key="5">
    <source>
        <dbReference type="ARBA" id="ARBA00022692"/>
    </source>
</evidence>
<evidence type="ECO:0000256" key="8">
    <source>
        <dbReference type="RuleBase" id="RU363064"/>
    </source>
</evidence>
<keyword evidence="7 8" id="KW-0472">Membrane</keyword>
<dbReference type="STRING" id="1191523.MROS_2234"/>
<dbReference type="eggNOG" id="COG1115">
    <property type="taxonomic scope" value="Bacteria"/>
</dbReference>
<accession>I6ZTY6</accession>
<protein>
    <submittedName>
        <fullName evidence="9">Sodium/alanine symporter</fullName>
    </submittedName>
</protein>
<dbReference type="HOGENOM" id="CLU_024867_1_1_10"/>
<dbReference type="RefSeq" id="WP_014856896.1">
    <property type="nucleotide sequence ID" value="NC_018178.1"/>
</dbReference>
<evidence type="ECO:0000256" key="1">
    <source>
        <dbReference type="ARBA" id="ARBA00004651"/>
    </source>
</evidence>
<dbReference type="KEGG" id="mro:MROS_2234"/>
<dbReference type="Proteomes" id="UP000009011">
    <property type="component" value="Chromosome"/>
</dbReference>
<dbReference type="GO" id="GO:0005283">
    <property type="term" value="F:amino acid:sodium symporter activity"/>
    <property type="evidence" value="ECO:0007669"/>
    <property type="project" value="InterPro"/>
</dbReference>
<dbReference type="PRINTS" id="PR00175">
    <property type="entry name" value="NAALASMPORT"/>
</dbReference>
<name>I6ZTY6_MELRP</name>
<feature type="transmembrane region" description="Helical" evidence="8">
    <location>
        <begin position="494"/>
        <end position="513"/>
    </location>
</feature>
<gene>
    <name evidence="9" type="ordered locus">MROS_2234</name>
</gene>
<feature type="transmembrane region" description="Helical" evidence="8">
    <location>
        <begin position="273"/>
        <end position="292"/>
    </location>
</feature>
<feature type="transmembrane region" description="Helical" evidence="8">
    <location>
        <begin position="131"/>
        <end position="148"/>
    </location>
</feature>
<feature type="transmembrane region" description="Helical" evidence="8">
    <location>
        <begin position="47"/>
        <end position="68"/>
    </location>
</feature>
<feature type="transmembrane region" description="Helical" evidence="8">
    <location>
        <begin position="432"/>
        <end position="452"/>
    </location>
</feature>
<keyword evidence="6 8" id="KW-1133">Transmembrane helix</keyword>
<dbReference type="AlphaFoldDB" id="I6ZTY6"/>
<evidence type="ECO:0000313" key="9">
    <source>
        <dbReference type="EMBL" id="AFN75464.1"/>
    </source>
</evidence>
<evidence type="ECO:0000256" key="3">
    <source>
        <dbReference type="ARBA" id="ARBA00022448"/>
    </source>
</evidence>
<feature type="transmembrane region" description="Helical" evidence="8">
    <location>
        <begin position="103"/>
        <end position="125"/>
    </location>
</feature>
<feature type="transmembrane region" description="Helical" evidence="8">
    <location>
        <begin position="243"/>
        <end position="261"/>
    </location>
</feature>
<dbReference type="Pfam" id="PF01235">
    <property type="entry name" value="Na_Ala_symp"/>
    <property type="match status" value="1"/>
</dbReference>
<dbReference type="EMBL" id="CP003557">
    <property type="protein sequence ID" value="AFN75464.1"/>
    <property type="molecule type" value="Genomic_DNA"/>
</dbReference>
<comment type="similarity">
    <text evidence="2 8">Belongs to the alanine or glycine:cation symporter (AGCS) (TC 2.A.25) family.</text>
</comment>
<comment type="subcellular location">
    <subcellularLocation>
        <location evidence="1 8">Cell membrane</location>
        <topology evidence="1 8">Multi-pass membrane protein</topology>
    </subcellularLocation>
</comment>
<keyword evidence="3 8" id="KW-0813">Transport</keyword>
<proteinExistence type="inferred from homology"/>
<comment type="caution">
    <text evidence="8">Lacks conserved residue(s) required for the propagation of feature annotation.</text>
</comment>